<dbReference type="AlphaFoldDB" id="A0A438EZJ3"/>
<feature type="compositionally biased region" description="Gly residues" evidence="1">
    <location>
        <begin position="38"/>
        <end position="47"/>
    </location>
</feature>
<sequence length="151" mass="16844">MNMGSEYVNEDLFGLEDEDIGEEINSRTNITNISSGGSNRGGSGGRTSGKMNQTTINDAYKKEARERACTLITRWMYEAAIPFNAVTYPSFQPMIEAIGQYGVGMKGPTFHEVRVTNLKKELALTKDLMKDHMVEWGKNGCSLMSDGWMDR</sequence>
<organism evidence="2 3">
    <name type="scientific">Vitis vinifera</name>
    <name type="common">Grape</name>
    <dbReference type="NCBI Taxonomy" id="29760"/>
    <lineage>
        <taxon>Eukaryota</taxon>
        <taxon>Viridiplantae</taxon>
        <taxon>Streptophyta</taxon>
        <taxon>Embryophyta</taxon>
        <taxon>Tracheophyta</taxon>
        <taxon>Spermatophyta</taxon>
        <taxon>Magnoliopsida</taxon>
        <taxon>eudicotyledons</taxon>
        <taxon>Gunneridae</taxon>
        <taxon>Pentapetalae</taxon>
        <taxon>rosids</taxon>
        <taxon>Vitales</taxon>
        <taxon>Vitaceae</taxon>
        <taxon>Viteae</taxon>
        <taxon>Vitis</taxon>
    </lineage>
</organism>
<accession>A0A438EZJ3</accession>
<evidence type="ECO:0008006" key="4">
    <source>
        <dbReference type="Google" id="ProtNLM"/>
    </source>
</evidence>
<reference evidence="2 3" key="1">
    <citation type="journal article" date="2018" name="PLoS Genet.">
        <title>Population sequencing reveals clonal diversity and ancestral inbreeding in the grapevine cultivar Chardonnay.</title>
        <authorList>
            <person name="Roach M.J."/>
            <person name="Johnson D.L."/>
            <person name="Bohlmann J."/>
            <person name="van Vuuren H.J."/>
            <person name="Jones S.J."/>
            <person name="Pretorius I.S."/>
            <person name="Schmidt S.A."/>
            <person name="Borneman A.R."/>
        </authorList>
    </citation>
    <scope>NUCLEOTIDE SEQUENCE [LARGE SCALE GENOMIC DNA]</scope>
    <source>
        <strain evidence="3">cv. Chardonnay</strain>
        <tissue evidence="2">Leaf</tissue>
    </source>
</reference>
<dbReference type="EMBL" id="QGNW01001158">
    <property type="protein sequence ID" value="RVW53106.1"/>
    <property type="molecule type" value="Genomic_DNA"/>
</dbReference>
<protein>
    <recommendedName>
        <fullName evidence="4">DUF659 domain-containing protein</fullName>
    </recommendedName>
</protein>
<evidence type="ECO:0000256" key="1">
    <source>
        <dbReference type="SAM" id="MobiDB-lite"/>
    </source>
</evidence>
<evidence type="ECO:0000313" key="3">
    <source>
        <dbReference type="Proteomes" id="UP000288805"/>
    </source>
</evidence>
<gene>
    <name evidence="2" type="ORF">CK203_080669</name>
</gene>
<feature type="region of interest" description="Disordered" evidence="1">
    <location>
        <begin position="27"/>
        <end position="59"/>
    </location>
</feature>
<proteinExistence type="predicted"/>
<comment type="caution">
    <text evidence="2">The sequence shown here is derived from an EMBL/GenBank/DDBJ whole genome shotgun (WGS) entry which is preliminary data.</text>
</comment>
<feature type="compositionally biased region" description="Low complexity" evidence="1">
    <location>
        <begin position="28"/>
        <end position="37"/>
    </location>
</feature>
<dbReference type="Proteomes" id="UP000288805">
    <property type="component" value="Unassembled WGS sequence"/>
</dbReference>
<dbReference type="PANTHER" id="PTHR32166">
    <property type="entry name" value="OSJNBA0013A04.12 PROTEIN"/>
    <property type="match status" value="1"/>
</dbReference>
<dbReference type="PANTHER" id="PTHR32166:SF74">
    <property type="entry name" value="OS05G0256350 PROTEIN"/>
    <property type="match status" value="1"/>
</dbReference>
<evidence type="ECO:0000313" key="2">
    <source>
        <dbReference type="EMBL" id="RVW53106.1"/>
    </source>
</evidence>
<name>A0A438EZJ3_VITVI</name>